<dbReference type="Gene3D" id="1.20.200.10">
    <property type="entry name" value="Fumarase/aspartase (Central domain)"/>
    <property type="match status" value="1"/>
</dbReference>
<dbReference type="EMBL" id="JAAKZV010000155">
    <property type="protein sequence ID" value="NGN67664.1"/>
    <property type="molecule type" value="Genomic_DNA"/>
</dbReference>
<dbReference type="GO" id="GO:0016841">
    <property type="term" value="F:ammonia-lyase activity"/>
    <property type="evidence" value="ECO:0007669"/>
    <property type="project" value="UniProtKB-ARBA"/>
</dbReference>
<dbReference type="InterPro" id="IPR024083">
    <property type="entry name" value="Fumarase/histidase_N"/>
</dbReference>
<gene>
    <name evidence="2" type="ORF">G5C51_27655</name>
</gene>
<accession>A0A6G4U660</accession>
<evidence type="ECO:0000313" key="3">
    <source>
        <dbReference type="Proteomes" id="UP000481583"/>
    </source>
</evidence>
<evidence type="ECO:0000313" key="2">
    <source>
        <dbReference type="EMBL" id="NGN67664.1"/>
    </source>
</evidence>
<dbReference type="AlphaFoldDB" id="A0A6G4U660"/>
<dbReference type="InterPro" id="IPR001106">
    <property type="entry name" value="Aromatic_Lyase"/>
</dbReference>
<proteinExistence type="predicted"/>
<protein>
    <submittedName>
        <fullName evidence="2">Aromatic amino acid lyase</fullName>
    </submittedName>
</protein>
<comment type="caution">
    <text evidence="2">The sequence shown here is derived from an EMBL/GenBank/DDBJ whole genome shotgun (WGS) entry which is preliminary data.</text>
</comment>
<evidence type="ECO:0000256" key="1">
    <source>
        <dbReference type="ARBA" id="ARBA00023239"/>
    </source>
</evidence>
<dbReference type="Gene3D" id="1.10.275.10">
    <property type="entry name" value="Fumarase/aspartase (N-terminal domain)"/>
    <property type="match status" value="1"/>
</dbReference>
<dbReference type="RefSeq" id="WP_165240955.1">
    <property type="nucleotide sequence ID" value="NZ_JAAKZV010000155.1"/>
</dbReference>
<dbReference type="Proteomes" id="UP000481583">
    <property type="component" value="Unassembled WGS sequence"/>
</dbReference>
<sequence>MTSHTLDTTPAVILDGRDMSVADVVRLAEGRHTATAAADALKRVHRSWETARALTAAGTLYGRSTGVGANRSIIVEAGDEGLSDGGDTHGMRLLRSHAGSIGAPLPAPQVRAMLAVRLNQILAGGAGVKPAIVAAIEAALASGATPLVHEFGAVGTGDLGALAQTGLALAGEHPWEGGRAPAPIVLDTNDALALISSNALTLGQAALALDRLRLLLRAAQVVAALGLHAVDGSLEAYAHPVHEARPHEGTVAAAAEIRRLLDVQGPGPSGPYGARVRIQDPFAFRCLPQVHGPALDSADALERVLAVDLNAAAENPLIREDTHTAWHHGNFFAGHLALALDQFRLSVLQVAQLSTARLGALTEPSMTGLQPFLGDAEAPGSSGVMILEYAAAAALAELRTAAAPVTLGHTSLSRGVEEQSSFASQAARLALRAGESLRQVLACELVTAVRALRQRKAVPGGPAGEAFEVAARVLDPRMADRPLTADVAVAGGLMERLAAF</sequence>
<keyword evidence="3" id="KW-1185">Reference proteome</keyword>
<dbReference type="InterPro" id="IPR008948">
    <property type="entry name" value="L-Aspartase-like"/>
</dbReference>
<name>A0A6G4U660_9ACTN</name>
<keyword evidence="1 2" id="KW-0456">Lyase</keyword>
<dbReference type="SUPFAM" id="SSF48557">
    <property type="entry name" value="L-aspartase-like"/>
    <property type="match status" value="1"/>
</dbReference>
<dbReference type="Pfam" id="PF00221">
    <property type="entry name" value="Lyase_aromatic"/>
    <property type="match status" value="1"/>
</dbReference>
<reference evidence="2 3" key="1">
    <citation type="submission" date="2020-02" db="EMBL/GenBank/DDBJ databases">
        <title>Whole-genome analyses of novel actinobacteria.</title>
        <authorList>
            <person name="Sahin N."/>
        </authorList>
    </citation>
    <scope>NUCLEOTIDE SEQUENCE [LARGE SCALE GENOMIC DNA]</scope>
    <source>
        <strain evidence="2 3">A7024</strain>
    </source>
</reference>
<dbReference type="PANTHER" id="PTHR10362">
    <property type="entry name" value="HISTIDINE AMMONIA-LYASE"/>
    <property type="match status" value="1"/>
</dbReference>
<organism evidence="2 3">
    <name type="scientific">Streptomyces coryli</name>
    <dbReference type="NCBI Taxonomy" id="1128680"/>
    <lineage>
        <taxon>Bacteria</taxon>
        <taxon>Bacillati</taxon>
        <taxon>Actinomycetota</taxon>
        <taxon>Actinomycetes</taxon>
        <taxon>Kitasatosporales</taxon>
        <taxon>Streptomycetaceae</taxon>
        <taxon>Streptomyces</taxon>
    </lineage>
</organism>